<dbReference type="NCBIfam" id="TIGR02150">
    <property type="entry name" value="IPP_isom_1"/>
    <property type="match status" value="1"/>
</dbReference>
<keyword evidence="4" id="KW-0963">Cytoplasm</keyword>
<dbReference type="RefSeq" id="WP_093198188.1">
    <property type="nucleotide sequence ID" value="NZ_FNGS01000002.1"/>
</dbReference>
<reference evidence="13 14" key="1">
    <citation type="submission" date="2016-10" db="EMBL/GenBank/DDBJ databases">
        <authorList>
            <person name="de Groot N.N."/>
        </authorList>
    </citation>
    <scope>NUCLEOTIDE SEQUENCE [LARGE SCALE GENOMIC DNA]</scope>
    <source>
        <strain evidence="13 14">DSM 21668</strain>
    </source>
</reference>
<proteinExistence type="inferred from homology"/>
<protein>
    <recommendedName>
        <fullName evidence="3 10">Isopentenyl-diphosphate delta-isomerase</fullName>
        <ecNumber evidence="3 10">5.3.3.2</ecNumber>
    </recommendedName>
</protein>
<evidence type="ECO:0000256" key="5">
    <source>
        <dbReference type="ARBA" id="ARBA00022723"/>
    </source>
</evidence>
<dbReference type="EMBL" id="FNGS01000002">
    <property type="protein sequence ID" value="SDL43174.1"/>
    <property type="molecule type" value="Genomic_DNA"/>
</dbReference>
<dbReference type="PIRSF" id="PIRSF018427">
    <property type="entry name" value="Isopntndiph_ism"/>
    <property type="match status" value="1"/>
</dbReference>
<keyword evidence="6" id="KW-0460">Magnesium</keyword>
<dbReference type="Gene3D" id="3.90.79.10">
    <property type="entry name" value="Nucleoside Triphosphate Pyrophosphohydrolase"/>
    <property type="match status" value="1"/>
</dbReference>
<organism evidence="13 14">
    <name type="scientific">Siphonobacter aquaeclarae</name>
    <dbReference type="NCBI Taxonomy" id="563176"/>
    <lineage>
        <taxon>Bacteria</taxon>
        <taxon>Pseudomonadati</taxon>
        <taxon>Bacteroidota</taxon>
        <taxon>Cytophagia</taxon>
        <taxon>Cytophagales</taxon>
        <taxon>Cytophagaceae</taxon>
        <taxon>Siphonobacter</taxon>
    </lineage>
</organism>
<dbReference type="UniPathway" id="UPA00059">
    <property type="reaction ID" value="UER00104"/>
</dbReference>
<dbReference type="GO" id="GO:0009240">
    <property type="term" value="P:isopentenyl diphosphate biosynthetic process"/>
    <property type="evidence" value="ECO:0007669"/>
    <property type="project" value="TreeGrafter"/>
</dbReference>
<dbReference type="AlphaFoldDB" id="A0A1G9K1C3"/>
<evidence type="ECO:0000256" key="9">
    <source>
        <dbReference type="ARBA" id="ARBA00023235"/>
    </source>
</evidence>
<dbReference type="GO" id="GO:0005737">
    <property type="term" value="C:cytoplasm"/>
    <property type="evidence" value="ECO:0007669"/>
    <property type="project" value="TreeGrafter"/>
</dbReference>
<evidence type="ECO:0000256" key="2">
    <source>
        <dbReference type="ARBA" id="ARBA00007579"/>
    </source>
</evidence>
<sequence length="173" mass="19988">MNEQVILVDTADRPVGQMEKMQAHREGRLHRAFSVFLFNDHDQVLLQRRALEKYHSGGLWSNTCCSHPRPGEDTQVAAERRLFEEMGITCRVFPSFSFVYEVPLDQGLTEHEYDHVFIGRFSGTPEVNPEEVADWAYRDVAEVEADLLQNPARYSEWFRIAFPELVKRMGQGG</sequence>
<dbReference type="STRING" id="563176.SAMN04488090_0828"/>
<evidence type="ECO:0000256" key="7">
    <source>
        <dbReference type="ARBA" id="ARBA00023211"/>
    </source>
</evidence>
<dbReference type="InterPro" id="IPR056375">
    <property type="entry name" value="Idi_bact"/>
</dbReference>
<dbReference type="PANTHER" id="PTHR10885:SF0">
    <property type="entry name" value="ISOPENTENYL-DIPHOSPHATE DELTA-ISOMERASE"/>
    <property type="match status" value="1"/>
</dbReference>
<dbReference type="EC" id="5.3.3.2" evidence="3 10"/>
<evidence type="ECO:0000256" key="4">
    <source>
        <dbReference type="ARBA" id="ARBA00022490"/>
    </source>
</evidence>
<comment type="pathway">
    <text evidence="1">Isoprenoid biosynthesis; dimethylallyl diphosphate biosynthesis; dimethylallyl diphosphate from isopentenyl diphosphate: step 1/1.</text>
</comment>
<evidence type="ECO:0000259" key="12">
    <source>
        <dbReference type="PROSITE" id="PS51462"/>
    </source>
</evidence>
<keyword evidence="14" id="KW-1185">Reference proteome</keyword>
<feature type="active site" evidence="11">
    <location>
        <position position="112"/>
    </location>
</feature>
<dbReference type="GO" id="GO:0050992">
    <property type="term" value="P:dimethylallyl diphosphate biosynthetic process"/>
    <property type="evidence" value="ECO:0007669"/>
    <property type="project" value="UniProtKB-UniPathway"/>
</dbReference>
<evidence type="ECO:0000256" key="3">
    <source>
        <dbReference type="ARBA" id="ARBA00012057"/>
    </source>
</evidence>
<accession>A0A1G9K1C3</accession>
<name>A0A1G9K1C3_9BACT</name>
<evidence type="ECO:0000256" key="10">
    <source>
        <dbReference type="NCBIfam" id="TIGR02150"/>
    </source>
</evidence>
<keyword evidence="9 13" id="KW-0413">Isomerase</keyword>
<dbReference type="NCBIfam" id="NF002995">
    <property type="entry name" value="PRK03759.1"/>
    <property type="match status" value="1"/>
</dbReference>
<dbReference type="PROSITE" id="PS51462">
    <property type="entry name" value="NUDIX"/>
    <property type="match status" value="1"/>
</dbReference>
<evidence type="ECO:0000313" key="14">
    <source>
        <dbReference type="Proteomes" id="UP000198901"/>
    </source>
</evidence>
<dbReference type="SUPFAM" id="SSF55811">
    <property type="entry name" value="Nudix"/>
    <property type="match status" value="1"/>
</dbReference>
<dbReference type="CDD" id="cd02885">
    <property type="entry name" value="NUDIX_IPP_Isomerase"/>
    <property type="match status" value="1"/>
</dbReference>
<keyword evidence="7" id="KW-0464">Manganese</keyword>
<gene>
    <name evidence="13" type="ORF">SAMN04488090_0828</name>
</gene>
<dbReference type="InterPro" id="IPR011876">
    <property type="entry name" value="IsopentenylPP_isomerase_typ1"/>
</dbReference>
<keyword evidence="8" id="KW-0414">Isoprene biosynthesis</keyword>
<dbReference type="HAMAP" id="MF_00202">
    <property type="entry name" value="Idi"/>
    <property type="match status" value="1"/>
</dbReference>
<dbReference type="InterPro" id="IPR015797">
    <property type="entry name" value="NUDIX_hydrolase-like_dom_sf"/>
</dbReference>
<evidence type="ECO:0000256" key="6">
    <source>
        <dbReference type="ARBA" id="ARBA00022842"/>
    </source>
</evidence>
<dbReference type="Proteomes" id="UP000198901">
    <property type="component" value="Unassembled WGS sequence"/>
</dbReference>
<dbReference type="GO" id="GO:0046872">
    <property type="term" value="F:metal ion binding"/>
    <property type="evidence" value="ECO:0007669"/>
    <property type="project" value="UniProtKB-KW"/>
</dbReference>
<evidence type="ECO:0000313" key="13">
    <source>
        <dbReference type="EMBL" id="SDL43174.1"/>
    </source>
</evidence>
<evidence type="ECO:0000256" key="1">
    <source>
        <dbReference type="ARBA" id="ARBA00004826"/>
    </source>
</evidence>
<dbReference type="PANTHER" id="PTHR10885">
    <property type="entry name" value="ISOPENTENYL-DIPHOSPHATE DELTA-ISOMERASE"/>
    <property type="match status" value="1"/>
</dbReference>
<feature type="active site" evidence="11">
    <location>
        <position position="65"/>
    </location>
</feature>
<evidence type="ECO:0000256" key="8">
    <source>
        <dbReference type="ARBA" id="ARBA00023229"/>
    </source>
</evidence>
<evidence type="ECO:0000256" key="11">
    <source>
        <dbReference type="PIRSR" id="PIRSR018427-1"/>
    </source>
</evidence>
<dbReference type="OrthoDB" id="9809458at2"/>
<comment type="similarity">
    <text evidence="2">Belongs to the IPP isomerase type 1 family.</text>
</comment>
<dbReference type="Pfam" id="PF00293">
    <property type="entry name" value="NUDIX"/>
    <property type="match status" value="1"/>
</dbReference>
<keyword evidence="5" id="KW-0479">Metal-binding</keyword>
<dbReference type="GO" id="GO:0004452">
    <property type="term" value="F:isopentenyl-diphosphate delta-isomerase activity"/>
    <property type="evidence" value="ECO:0007669"/>
    <property type="project" value="UniProtKB-UniRule"/>
</dbReference>
<dbReference type="InterPro" id="IPR000086">
    <property type="entry name" value="NUDIX_hydrolase_dom"/>
</dbReference>
<feature type="domain" description="Nudix hydrolase" evidence="12">
    <location>
        <begin position="28"/>
        <end position="160"/>
    </location>
</feature>